<dbReference type="InterPro" id="IPR001614">
    <property type="entry name" value="Myelin_PLP"/>
</dbReference>
<keyword evidence="1" id="KW-1133">Transmembrane helix</keyword>
<keyword evidence="2" id="KW-1185">Reference proteome</keyword>
<dbReference type="Proteomes" id="UP000694941">
    <property type="component" value="Unplaced"/>
</dbReference>
<sequence length="158" mass="18395">NFRLDKLQNYVFSHQCLVITYILQLVWMLILASLVVITFVFLVSWGLCNHVEVTDAHKQCIDFSHYDFMFPQGTRYEDLNLCSEGKIKQFCKDYVEQAAVMYLLATAACVLVIVSLVHYLICLSANYAYVKDNGKFRDLRELQYLQESELGTLPKDRF</sequence>
<keyword evidence="1" id="KW-0812">Transmembrane</keyword>
<dbReference type="PRINTS" id="PR00214">
    <property type="entry name" value="MYELINPLP"/>
</dbReference>
<feature type="transmembrane region" description="Helical" evidence="1">
    <location>
        <begin position="21"/>
        <end position="45"/>
    </location>
</feature>
<reference evidence="3" key="1">
    <citation type="submission" date="2025-08" db="UniProtKB">
        <authorList>
            <consortium name="RefSeq"/>
        </authorList>
    </citation>
    <scope>IDENTIFICATION</scope>
    <source>
        <tissue evidence="3">Muscle</tissue>
    </source>
</reference>
<name>A0ABM1BWK5_LIMPO</name>
<dbReference type="Pfam" id="PF01275">
    <property type="entry name" value="Myelin_PLP"/>
    <property type="match status" value="1"/>
</dbReference>
<dbReference type="GeneID" id="106473922"/>
<feature type="non-terminal residue" evidence="3">
    <location>
        <position position="1"/>
    </location>
</feature>
<proteinExistence type="predicted"/>
<dbReference type="RefSeq" id="XP_013790065.2">
    <property type="nucleotide sequence ID" value="XM_013934611.2"/>
</dbReference>
<dbReference type="PANTHER" id="PTHR11683">
    <property type="entry name" value="MYELIN PROTEOLIPID"/>
    <property type="match status" value="1"/>
</dbReference>
<evidence type="ECO:0000256" key="1">
    <source>
        <dbReference type="SAM" id="Phobius"/>
    </source>
</evidence>
<keyword evidence="1" id="KW-0472">Membrane</keyword>
<evidence type="ECO:0000313" key="3">
    <source>
        <dbReference type="RefSeq" id="XP_013790065.2"/>
    </source>
</evidence>
<accession>A0ABM1BWK5</accession>
<evidence type="ECO:0000313" key="2">
    <source>
        <dbReference type="Proteomes" id="UP000694941"/>
    </source>
</evidence>
<dbReference type="PANTHER" id="PTHR11683:SF12">
    <property type="entry name" value="M6, ISOFORM F"/>
    <property type="match status" value="1"/>
</dbReference>
<feature type="transmembrane region" description="Helical" evidence="1">
    <location>
        <begin position="102"/>
        <end position="130"/>
    </location>
</feature>
<gene>
    <name evidence="3" type="primary">LOC106473922</name>
</gene>
<protein>
    <submittedName>
        <fullName evidence="3">Proteolipid protein DM beta-like</fullName>
    </submittedName>
</protein>
<organism evidence="2 3">
    <name type="scientific">Limulus polyphemus</name>
    <name type="common">Atlantic horseshoe crab</name>
    <dbReference type="NCBI Taxonomy" id="6850"/>
    <lineage>
        <taxon>Eukaryota</taxon>
        <taxon>Metazoa</taxon>
        <taxon>Ecdysozoa</taxon>
        <taxon>Arthropoda</taxon>
        <taxon>Chelicerata</taxon>
        <taxon>Merostomata</taxon>
        <taxon>Xiphosura</taxon>
        <taxon>Limulidae</taxon>
        <taxon>Limulus</taxon>
    </lineage>
</organism>